<evidence type="ECO:0000313" key="5">
    <source>
        <dbReference type="Proteomes" id="UP000011593"/>
    </source>
</evidence>
<organism evidence="4 5">
    <name type="scientific">Natrinema pellirubrum (strain DSM 15624 / CIP 106293 / JCM 10476 / NCIMB 786 / 157)</name>
    <dbReference type="NCBI Taxonomy" id="797303"/>
    <lineage>
        <taxon>Archaea</taxon>
        <taxon>Methanobacteriati</taxon>
        <taxon>Methanobacteriota</taxon>
        <taxon>Stenosarchaea group</taxon>
        <taxon>Halobacteria</taxon>
        <taxon>Halobacteriales</taxon>
        <taxon>Natrialbaceae</taxon>
        <taxon>Natrinema</taxon>
    </lineage>
</organism>
<comment type="caution">
    <text evidence="4">The sequence shown here is derived from an EMBL/GenBank/DDBJ whole genome shotgun (WGS) entry which is preliminary data.</text>
</comment>
<gene>
    <name evidence="4" type="ORF">C488_15742</name>
</gene>
<proteinExistence type="predicted"/>
<feature type="compositionally biased region" description="Basic and acidic residues" evidence="2">
    <location>
        <begin position="29"/>
        <end position="44"/>
    </location>
</feature>
<sequence>MGERRSEKPSVDDTLADGSTRGGATGRSRARDETRSTDLGRDGPETCSATGRVSSCWGSPVVYDGEDVTGVDIGERHILAVTAYGEDESMLVSGGEAKYVRHKYRSLRDSLSEAGALRARNRVGNKEQRRIKDLNHKLSRRLITFAEQFENPVIRMEDLEGIRENSSWSGVHSWHFHQLQQFITYKAERAGIRVEKVDAYHTSQRCSACGSIGTRDGDHFSCSECDRGRTPT</sequence>
<name>L9YD42_NATP1</name>
<dbReference type="EMBL" id="AOIE01000097">
    <property type="protein sequence ID" value="ELY71989.1"/>
    <property type="molecule type" value="Genomic_DNA"/>
</dbReference>
<accession>L9YD42</accession>
<dbReference type="PANTHER" id="PTHR30405">
    <property type="entry name" value="TRANSPOSASE"/>
    <property type="match status" value="1"/>
</dbReference>
<dbReference type="AlphaFoldDB" id="L9YD42"/>
<dbReference type="Proteomes" id="UP000011593">
    <property type="component" value="Unassembled WGS sequence"/>
</dbReference>
<evidence type="ECO:0000256" key="1">
    <source>
        <dbReference type="ARBA" id="ARBA00023125"/>
    </source>
</evidence>
<evidence type="ECO:0000259" key="3">
    <source>
        <dbReference type="Pfam" id="PF07282"/>
    </source>
</evidence>
<dbReference type="NCBIfam" id="TIGR01766">
    <property type="entry name" value="IS200/IS605 family accessory protein TnpB-like domain"/>
    <property type="match status" value="1"/>
</dbReference>
<dbReference type="PANTHER" id="PTHR30405:SF11">
    <property type="entry name" value="RNA-GUIDED DNA ENDONUCLEASE RV2885C-RELATED"/>
    <property type="match status" value="1"/>
</dbReference>
<feature type="domain" description="Cas12f1-like TNB" evidence="3">
    <location>
        <begin position="176"/>
        <end position="226"/>
    </location>
</feature>
<reference evidence="4 5" key="1">
    <citation type="journal article" date="2014" name="PLoS Genet.">
        <title>Phylogenetically driven sequencing of extremely halophilic archaea reveals strategies for static and dynamic osmo-response.</title>
        <authorList>
            <person name="Becker E.A."/>
            <person name="Seitzer P.M."/>
            <person name="Tritt A."/>
            <person name="Larsen D."/>
            <person name="Krusor M."/>
            <person name="Yao A.I."/>
            <person name="Wu D."/>
            <person name="Madern D."/>
            <person name="Eisen J.A."/>
            <person name="Darling A.E."/>
            <person name="Facciotti M.T."/>
        </authorList>
    </citation>
    <scope>NUCLEOTIDE SEQUENCE [LARGE SCALE GENOMIC DNA]</scope>
    <source>
        <strain evidence="4 5">DSM 15624</strain>
    </source>
</reference>
<protein>
    <submittedName>
        <fullName evidence="4">Transposase, IS605 OrfB family protein</fullName>
    </submittedName>
</protein>
<keyword evidence="5" id="KW-1185">Reference proteome</keyword>
<dbReference type="NCBIfam" id="NF040570">
    <property type="entry name" value="guided_TnpB"/>
    <property type="match status" value="1"/>
</dbReference>
<dbReference type="InterPro" id="IPR051399">
    <property type="entry name" value="RNA-guided_DNA_endo/Transpos"/>
</dbReference>
<keyword evidence="1" id="KW-0238">DNA-binding</keyword>
<feature type="region of interest" description="Disordered" evidence="2">
    <location>
        <begin position="1"/>
        <end position="51"/>
    </location>
</feature>
<evidence type="ECO:0000256" key="2">
    <source>
        <dbReference type="SAM" id="MobiDB-lite"/>
    </source>
</evidence>
<dbReference type="Pfam" id="PF07282">
    <property type="entry name" value="Cas12f1-like_TNB"/>
    <property type="match status" value="1"/>
</dbReference>
<dbReference type="GO" id="GO:0003677">
    <property type="term" value="F:DNA binding"/>
    <property type="evidence" value="ECO:0007669"/>
    <property type="project" value="UniProtKB-KW"/>
</dbReference>
<dbReference type="InterPro" id="IPR010095">
    <property type="entry name" value="Cas12f1-like_TNB"/>
</dbReference>
<evidence type="ECO:0000313" key="4">
    <source>
        <dbReference type="EMBL" id="ELY71989.1"/>
    </source>
</evidence>
<feature type="compositionally biased region" description="Basic and acidic residues" evidence="2">
    <location>
        <begin position="1"/>
        <end position="11"/>
    </location>
</feature>